<name>A0AA85AKG2_9TREM</name>
<dbReference type="Proteomes" id="UP000050790">
    <property type="component" value="Unassembled WGS sequence"/>
</dbReference>
<dbReference type="InterPro" id="IPR002018">
    <property type="entry name" value="CarbesteraseB"/>
</dbReference>
<dbReference type="PANTHER" id="PTHR43903">
    <property type="entry name" value="NEUROLIGIN"/>
    <property type="match status" value="1"/>
</dbReference>
<feature type="domain" description="Carboxylesterase type B" evidence="3">
    <location>
        <begin position="285"/>
        <end position="704"/>
    </location>
</feature>
<comment type="similarity">
    <text evidence="1">Belongs to the type-B carboxylesterase/lipase family.</text>
</comment>
<sequence>MNDTLKLFIIISLWSQLTLSQLNYCLKPIGCYHDECCFNIIPKTGPICDPIPGCVAYFQPDCCKNSRSIHTDYGIMYGYAISLDNEYGYQENGKRYIQIWKGIPYAKPPTQKNNLRFHRPIPPIHSNEKYDATYFRSSCSQPNFNTFNEWSKYSYGWYKHFTLEQMNQEGFNDHEDCLYLNIYNLYEIDIGLNNNNNNNKQYPIIVFFHGIDHLIGSANYYPGHVLAQLGLVVITVNYRLGPFGYLAINKPYLQKNININDISDHDDGDNVDVDVDVDDDDEEEEILMGNYGLWDQIRALEFIHEHADKFLGDRNQITVIGYGSAAADVALHLLSEKSGRRNPPLFHRVILMSGSDQMEGGFIQNINESEAYAKQLAYQVGCDVSSRRSMINCLRSRTSTEISNAAAKTRIHRPNWLTKPWAPTLDYDFIMNTPKYLWNNGLYAHIPLIGGLVVDDGVFHALASIYRLDVPHTWNLINSTQNNAFDSHELLNPNTEFSGMSIDLMRSGFMEMVKNDFALDPVGITNSLLFQYTYWPDKENTFSRWEMYRSAWTDRFIGSGLIQTLQYHSNPKYAKKKLESITNQYLPMNYTQMYIFGYKSNNDKWSQIIGVYPGSELQYIFGLPLLQLYKTIEEINKQWSIDLNMKPPYYQYTNLDIQMSNVMLSLIMNFAKTSNATPQLIQNLIWDTYRIENRTYLWLNLIDNRTLMESYHSNLKFKRVDKGFDLKQNYRLNTYSYWIYFYNKQLQWLPRYSLPTPILINLEDYRLATFSLAEEENC</sequence>
<keyword evidence="2" id="KW-0732">Signal</keyword>
<dbReference type="AlphaFoldDB" id="A0AA85AKG2"/>
<evidence type="ECO:0000259" key="3">
    <source>
        <dbReference type="Pfam" id="PF00135"/>
    </source>
</evidence>
<protein>
    <recommendedName>
        <fullName evidence="3">Carboxylesterase type B domain-containing protein</fullName>
    </recommendedName>
</protein>
<evidence type="ECO:0000256" key="2">
    <source>
        <dbReference type="SAM" id="SignalP"/>
    </source>
</evidence>
<evidence type="ECO:0000313" key="4">
    <source>
        <dbReference type="Proteomes" id="UP000050790"/>
    </source>
</evidence>
<dbReference type="InterPro" id="IPR029058">
    <property type="entry name" value="AB_hydrolase_fold"/>
</dbReference>
<dbReference type="Gene3D" id="3.40.50.1820">
    <property type="entry name" value="alpha/beta hydrolase"/>
    <property type="match status" value="1"/>
</dbReference>
<evidence type="ECO:0000313" key="5">
    <source>
        <dbReference type="WBParaSite" id="SMRG1_90650.1"/>
    </source>
</evidence>
<organism evidence="4 5">
    <name type="scientific">Schistosoma margrebowiei</name>
    <dbReference type="NCBI Taxonomy" id="48269"/>
    <lineage>
        <taxon>Eukaryota</taxon>
        <taxon>Metazoa</taxon>
        <taxon>Spiralia</taxon>
        <taxon>Lophotrochozoa</taxon>
        <taxon>Platyhelminthes</taxon>
        <taxon>Trematoda</taxon>
        <taxon>Digenea</taxon>
        <taxon>Strigeidida</taxon>
        <taxon>Schistosomatoidea</taxon>
        <taxon>Schistosomatidae</taxon>
        <taxon>Schistosoma</taxon>
    </lineage>
</organism>
<dbReference type="WBParaSite" id="SMRG1_90650.1">
    <property type="protein sequence ID" value="SMRG1_90650.1"/>
    <property type="gene ID" value="SMRG1_90650"/>
</dbReference>
<dbReference type="Pfam" id="PF00135">
    <property type="entry name" value="COesterase"/>
    <property type="match status" value="2"/>
</dbReference>
<dbReference type="InterPro" id="IPR051093">
    <property type="entry name" value="Neuroligin/BSAL"/>
</dbReference>
<evidence type="ECO:0000256" key="1">
    <source>
        <dbReference type="ARBA" id="ARBA00005964"/>
    </source>
</evidence>
<feature type="domain" description="Carboxylesterase type B" evidence="3">
    <location>
        <begin position="93"/>
        <end position="262"/>
    </location>
</feature>
<dbReference type="SUPFAM" id="SSF53474">
    <property type="entry name" value="alpha/beta-Hydrolases"/>
    <property type="match status" value="1"/>
</dbReference>
<feature type="signal peptide" evidence="2">
    <location>
        <begin position="1"/>
        <end position="20"/>
    </location>
</feature>
<feature type="chain" id="PRO_5041637560" description="Carboxylesterase type B domain-containing protein" evidence="2">
    <location>
        <begin position="21"/>
        <end position="778"/>
    </location>
</feature>
<proteinExistence type="inferred from homology"/>
<accession>A0AA85AKG2</accession>
<reference evidence="5" key="1">
    <citation type="submission" date="2023-11" db="UniProtKB">
        <authorList>
            <consortium name="WormBaseParasite"/>
        </authorList>
    </citation>
    <scope>IDENTIFICATION</scope>
</reference>